<proteinExistence type="predicted"/>
<reference evidence="2" key="1">
    <citation type="submission" date="2020-09" db="EMBL/GenBank/DDBJ databases">
        <title>Genome-Enabled Discovery of Anthraquinone Biosynthesis in Senna tora.</title>
        <authorList>
            <person name="Kang S.-H."/>
            <person name="Pandey R.P."/>
            <person name="Lee C.-M."/>
            <person name="Sim J.-S."/>
            <person name="Jeong J.-T."/>
            <person name="Choi B.-S."/>
            <person name="Jung M."/>
            <person name="Ginzburg D."/>
            <person name="Zhao K."/>
            <person name="Won S.Y."/>
            <person name="Oh T.-J."/>
            <person name="Yu Y."/>
            <person name="Kim N.-H."/>
            <person name="Lee O.R."/>
            <person name="Lee T.-H."/>
            <person name="Bashyal P."/>
            <person name="Kim T.-S."/>
            <person name="Lee W.-H."/>
            <person name="Kawkins C."/>
            <person name="Kim C.-K."/>
            <person name="Kim J.S."/>
            <person name="Ahn B.O."/>
            <person name="Rhee S.Y."/>
            <person name="Sohng J.K."/>
        </authorList>
    </citation>
    <scope>NUCLEOTIDE SEQUENCE</scope>
    <source>
        <tissue evidence="2">Leaf</tissue>
    </source>
</reference>
<comment type="caution">
    <text evidence="2">The sequence shown here is derived from an EMBL/GenBank/DDBJ whole genome shotgun (WGS) entry which is preliminary data.</text>
</comment>
<evidence type="ECO:0000313" key="2">
    <source>
        <dbReference type="EMBL" id="KAF7801684.1"/>
    </source>
</evidence>
<organism evidence="2 3">
    <name type="scientific">Senna tora</name>
    <dbReference type="NCBI Taxonomy" id="362788"/>
    <lineage>
        <taxon>Eukaryota</taxon>
        <taxon>Viridiplantae</taxon>
        <taxon>Streptophyta</taxon>
        <taxon>Embryophyta</taxon>
        <taxon>Tracheophyta</taxon>
        <taxon>Spermatophyta</taxon>
        <taxon>Magnoliopsida</taxon>
        <taxon>eudicotyledons</taxon>
        <taxon>Gunneridae</taxon>
        <taxon>Pentapetalae</taxon>
        <taxon>rosids</taxon>
        <taxon>fabids</taxon>
        <taxon>Fabales</taxon>
        <taxon>Fabaceae</taxon>
        <taxon>Caesalpinioideae</taxon>
        <taxon>Cassia clade</taxon>
        <taxon>Senna</taxon>
    </lineage>
</organism>
<feature type="compositionally biased region" description="Basic and acidic residues" evidence="1">
    <location>
        <begin position="19"/>
        <end position="34"/>
    </location>
</feature>
<keyword evidence="3" id="KW-1185">Reference proteome</keyword>
<evidence type="ECO:0000256" key="1">
    <source>
        <dbReference type="SAM" id="MobiDB-lite"/>
    </source>
</evidence>
<dbReference type="AlphaFoldDB" id="A0A834SE84"/>
<feature type="region of interest" description="Disordered" evidence="1">
    <location>
        <begin position="1"/>
        <end position="43"/>
    </location>
</feature>
<sequence length="98" mass="11264">MFSVFGASNLDGKNGQDSYGRDMKTLQEQTEEKATQISTVNTHSSNQPYLDGWECNDTTVGAQFSFGRTCKLKNGLWLRRRSEERIVAVWLRKRTEKK</sequence>
<accession>A0A834SE84</accession>
<dbReference type="Proteomes" id="UP000634136">
    <property type="component" value="Unassembled WGS sequence"/>
</dbReference>
<protein>
    <submittedName>
        <fullName evidence="2">Uncharacterized protein</fullName>
    </submittedName>
</protein>
<name>A0A834SE84_9FABA</name>
<gene>
    <name evidence="2" type="ORF">G2W53_040795</name>
</gene>
<dbReference type="EMBL" id="JAAIUW010000013">
    <property type="protein sequence ID" value="KAF7801684.1"/>
    <property type="molecule type" value="Genomic_DNA"/>
</dbReference>
<evidence type="ECO:0000313" key="3">
    <source>
        <dbReference type="Proteomes" id="UP000634136"/>
    </source>
</evidence>